<evidence type="ECO:0000313" key="9">
    <source>
        <dbReference type="EMBL" id="GAH91023.1"/>
    </source>
</evidence>
<comment type="caution">
    <text evidence="9">The sequence shown here is derived from an EMBL/GenBank/DDBJ whole genome shotgun (WGS) entry which is preliminary data.</text>
</comment>
<evidence type="ECO:0000256" key="6">
    <source>
        <dbReference type="ARBA" id="ARBA00022989"/>
    </source>
</evidence>
<comment type="subcellular location">
    <subcellularLocation>
        <location evidence="1">Membrane</location>
        <topology evidence="1">Multi-pass membrane protein</topology>
    </subcellularLocation>
</comment>
<dbReference type="SMART" id="SM00382">
    <property type="entry name" value="AAA"/>
    <property type="match status" value="1"/>
</dbReference>
<keyword evidence="2" id="KW-0813">Transport</keyword>
<dbReference type="GO" id="GO:0042626">
    <property type="term" value="F:ATPase-coupled transmembrane transporter activity"/>
    <property type="evidence" value="ECO:0007669"/>
    <property type="project" value="TreeGrafter"/>
</dbReference>
<dbReference type="InterPro" id="IPR027417">
    <property type="entry name" value="P-loop_NTPase"/>
</dbReference>
<name>X1LA74_9ZZZZ</name>
<dbReference type="InterPro" id="IPR039421">
    <property type="entry name" value="Type_1_exporter"/>
</dbReference>
<evidence type="ECO:0000259" key="8">
    <source>
        <dbReference type="PROSITE" id="PS50893"/>
    </source>
</evidence>
<keyword evidence="3" id="KW-0812">Transmembrane</keyword>
<dbReference type="SUPFAM" id="SSF52540">
    <property type="entry name" value="P-loop containing nucleoside triphosphate hydrolases"/>
    <property type="match status" value="1"/>
</dbReference>
<dbReference type="PANTHER" id="PTHR24221:SF587">
    <property type="entry name" value="ABC TRANSPORTER RELATED"/>
    <property type="match status" value="1"/>
</dbReference>
<dbReference type="AlphaFoldDB" id="X1LA74"/>
<proteinExistence type="predicted"/>
<dbReference type="InterPro" id="IPR003593">
    <property type="entry name" value="AAA+_ATPase"/>
</dbReference>
<gene>
    <name evidence="9" type="ORF">S06H3_06102</name>
</gene>
<reference evidence="9" key="1">
    <citation type="journal article" date="2014" name="Front. Microbiol.">
        <title>High frequency of phylogenetically diverse reductive dehalogenase-homologous genes in deep subseafloor sedimentary metagenomes.</title>
        <authorList>
            <person name="Kawai M."/>
            <person name="Futagami T."/>
            <person name="Toyoda A."/>
            <person name="Takaki Y."/>
            <person name="Nishi S."/>
            <person name="Hori S."/>
            <person name="Arai W."/>
            <person name="Tsubouchi T."/>
            <person name="Morono Y."/>
            <person name="Uchiyama I."/>
            <person name="Ito T."/>
            <person name="Fujiyama A."/>
            <person name="Inagaki F."/>
            <person name="Takami H."/>
        </authorList>
    </citation>
    <scope>NUCLEOTIDE SEQUENCE</scope>
    <source>
        <strain evidence="9">Expedition CK06-06</strain>
    </source>
</reference>
<sequence>INLVVNPGETVAVVGQTGAGKSSLANLAARFYEVEKGEVTIDGYDVRSVTQQSLRHQIGIVPQDPFLFSGSIEDNIRYGHLEASHQEVIRATKTAGAHDFISHLQHGYNTPVGERGGNLSAGQRQLICLARAILANPPILILDEATSNVDTNTERIMQKSLRRLVRGRTCLIIAHRLSTVTNADRIIVLEQGEIAEIGSHQELLAKQGLYYNMIEALSAPNLEQGEQQRRQAYESLKAEFEAKVQQAVQQQLGSLMRIRIDVEKQPQFQEEWRKIQTQLDSQYLKLLDEYKQELSGIA</sequence>
<dbReference type="Gene3D" id="1.20.1560.10">
    <property type="entry name" value="ABC transporter type 1, transmembrane domain"/>
    <property type="match status" value="1"/>
</dbReference>
<dbReference type="GO" id="GO:0016020">
    <property type="term" value="C:membrane"/>
    <property type="evidence" value="ECO:0007669"/>
    <property type="project" value="UniProtKB-SubCell"/>
</dbReference>
<dbReference type="PANTHER" id="PTHR24221">
    <property type="entry name" value="ATP-BINDING CASSETTE SUB-FAMILY B"/>
    <property type="match status" value="1"/>
</dbReference>
<keyword evidence="4" id="KW-0547">Nucleotide-binding</keyword>
<dbReference type="Pfam" id="PF00005">
    <property type="entry name" value="ABC_tran"/>
    <property type="match status" value="1"/>
</dbReference>
<accession>X1LA74</accession>
<organism evidence="9">
    <name type="scientific">marine sediment metagenome</name>
    <dbReference type="NCBI Taxonomy" id="412755"/>
    <lineage>
        <taxon>unclassified sequences</taxon>
        <taxon>metagenomes</taxon>
        <taxon>ecological metagenomes</taxon>
    </lineage>
</organism>
<dbReference type="GO" id="GO:0005524">
    <property type="term" value="F:ATP binding"/>
    <property type="evidence" value="ECO:0007669"/>
    <property type="project" value="UniProtKB-KW"/>
</dbReference>
<dbReference type="InterPro" id="IPR017871">
    <property type="entry name" value="ABC_transporter-like_CS"/>
</dbReference>
<dbReference type="Gene3D" id="3.40.50.300">
    <property type="entry name" value="P-loop containing nucleotide triphosphate hydrolases"/>
    <property type="match status" value="1"/>
</dbReference>
<dbReference type="InterPro" id="IPR003439">
    <property type="entry name" value="ABC_transporter-like_ATP-bd"/>
</dbReference>
<feature type="domain" description="ABC transporter" evidence="8">
    <location>
        <begin position="1"/>
        <end position="216"/>
    </location>
</feature>
<feature type="non-terminal residue" evidence="9">
    <location>
        <position position="1"/>
    </location>
</feature>
<dbReference type="PROSITE" id="PS50893">
    <property type="entry name" value="ABC_TRANSPORTER_2"/>
    <property type="match status" value="1"/>
</dbReference>
<dbReference type="PROSITE" id="PS00211">
    <property type="entry name" value="ABC_TRANSPORTER_1"/>
    <property type="match status" value="1"/>
</dbReference>
<dbReference type="EMBL" id="BARV01002332">
    <property type="protein sequence ID" value="GAH91023.1"/>
    <property type="molecule type" value="Genomic_DNA"/>
</dbReference>
<keyword evidence="7" id="KW-0472">Membrane</keyword>
<dbReference type="InterPro" id="IPR036640">
    <property type="entry name" value="ABC1_TM_sf"/>
</dbReference>
<dbReference type="FunFam" id="3.40.50.300:FF:000287">
    <property type="entry name" value="Multidrug ABC transporter ATP-binding protein"/>
    <property type="match status" value="1"/>
</dbReference>
<evidence type="ECO:0000256" key="2">
    <source>
        <dbReference type="ARBA" id="ARBA00022448"/>
    </source>
</evidence>
<protein>
    <recommendedName>
        <fullName evidence="8">ABC transporter domain-containing protein</fullName>
    </recommendedName>
</protein>
<evidence type="ECO:0000256" key="3">
    <source>
        <dbReference type="ARBA" id="ARBA00022692"/>
    </source>
</evidence>
<evidence type="ECO:0000256" key="1">
    <source>
        <dbReference type="ARBA" id="ARBA00004141"/>
    </source>
</evidence>
<evidence type="ECO:0000256" key="5">
    <source>
        <dbReference type="ARBA" id="ARBA00022840"/>
    </source>
</evidence>
<dbReference type="GO" id="GO:0016887">
    <property type="term" value="F:ATP hydrolysis activity"/>
    <property type="evidence" value="ECO:0007669"/>
    <property type="project" value="InterPro"/>
</dbReference>
<evidence type="ECO:0000256" key="4">
    <source>
        <dbReference type="ARBA" id="ARBA00022741"/>
    </source>
</evidence>
<evidence type="ECO:0000256" key="7">
    <source>
        <dbReference type="ARBA" id="ARBA00023136"/>
    </source>
</evidence>
<keyword evidence="6" id="KW-1133">Transmembrane helix</keyword>
<keyword evidence="5" id="KW-0067">ATP-binding</keyword>